<evidence type="ECO:0000256" key="4">
    <source>
        <dbReference type="ARBA" id="ARBA00011245"/>
    </source>
</evidence>
<feature type="compositionally biased region" description="Acidic residues" evidence="8">
    <location>
        <begin position="70"/>
        <end position="84"/>
    </location>
</feature>
<evidence type="ECO:0000256" key="5">
    <source>
        <dbReference type="ARBA" id="ARBA00023002"/>
    </source>
</evidence>
<keyword evidence="6" id="KW-0175">Coiled coil</keyword>
<dbReference type="CDD" id="cd08249">
    <property type="entry name" value="enoyl_reductase_like"/>
    <property type="match status" value="1"/>
</dbReference>
<dbReference type="InterPro" id="IPR005612">
    <property type="entry name" value="CCAAT-binding_factor"/>
</dbReference>
<keyword evidence="7" id="KW-0539">Nucleus</keyword>
<dbReference type="GO" id="GO:0016651">
    <property type="term" value="F:oxidoreductase activity, acting on NAD(P)H"/>
    <property type="evidence" value="ECO:0007669"/>
    <property type="project" value="InterPro"/>
</dbReference>
<comment type="similarity">
    <text evidence="2">Belongs to the CBF/MAK21 family.</text>
</comment>
<reference evidence="10" key="1">
    <citation type="submission" date="2023-07" db="EMBL/GenBank/DDBJ databases">
        <title>Black Yeasts Isolated from many extreme environments.</title>
        <authorList>
            <person name="Coleine C."/>
            <person name="Stajich J.E."/>
            <person name="Selbmann L."/>
        </authorList>
    </citation>
    <scope>NUCLEOTIDE SEQUENCE</scope>
    <source>
        <strain evidence="10">CCFEE 5485</strain>
    </source>
</reference>
<dbReference type="InterPro" id="IPR013154">
    <property type="entry name" value="ADH-like_N"/>
</dbReference>
<dbReference type="EMBL" id="JAUTXT010000037">
    <property type="protein sequence ID" value="KAK3671926.1"/>
    <property type="molecule type" value="Genomic_DNA"/>
</dbReference>
<comment type="subcellular location">
    <subcellularLocation>
        <location evidence="1">Nucleus</location>
        <location evidence="1">Nucleolus</location>
    </subcellularLocation>
</comment>
<dbReference type="InterPro" id="IPR011032">
    <property type="entry name" value="GroES-like_sf"/>
</dbReference>
<feature type="domain" description="Enoyl reductase (ER)" evidence="9">
    <location>
        <begin position="614"/>
        <end position="990"/>
    </location>
</feature>
<dbReference type="PANTHER" id="PTHR14428">
    <property type="entry name" value="NUCLEOLAR COMPLEX PROTEIN 3"/>
    <property type="match status" value="1"/>
</dbReference>
<dbReference type="InterPro" id="IPR020843">
    <property type="entry name" value="ER"/>
</dbReference>
<dbReference type="Gene3D" id="3.40.50.720">
    <property type="entry name" value="NAD(P)-binding Rossmann-like Domain"/>
    <property type="match status" value="1"/>
</dbReference>
<feature type="compositionally biased region" description="Basic and acidic residues" evidence="8">
    <location>
        <begin position="40"/>
        <end position="68"/>
    </location>
</feature>
<dbReference type="InterPro" id="IPR036291">
    <property type="entry name" value="NAD(P)-bd_dom_sf"/>
</dbReference>
<evidence type="ECO:0000256" key="8">
    <source>
        <dbReference type="SAM" id="MobiDB-lite"/>
    </source>
</evidence>
<feature type="region of interest" description="Disordered" evidence="8">
    <location>
        <begin position="1"/>
        <end position="107"/>
    </location>
</feature>
<comment type="similarity">
    <text evidence="3">Belongs to the zinc-containing alcohol dehydrogenase family.</text>
</comment>
<evidence type="ECO:0000256" key="1">
    <source>
        <dbReference type="ARBA" id="ARBA00004604"/>
    </source>
</evidence>
<dbReference type="SUPFAM" id="SSF48371">
    <property type="entry name" value="ARM repeat"/>
    <property type="match status" value="1"/>
</dbReference>
<dbReference type="Pfam" id="PF03914">
    <property type="entry name" value="CBF"/>
    <property type="match status" value="1"/>
</dbReference>
<evidence type="ECO:0000256" key="6">
    <source>
        <dbReference type="ARBA" id="ARBA00023054"/>
    </source>
</evidence>
<name>A0AAE0WH27_9PEZI</name>
<dbReference type="SUPFAM" id="SSF50129">
    <property type="entry name" value="GroES-like"/>
    <property type="match status" value="1"/>
</dbReference>
<dbReference type="Pfam" id="PF07540">
    <property type="entry name" value="NOC3p"/>
    <property type="match status" value="1"/>
</dbReference>
<dbReference type="InterPro" id="IPR016903">
    <property type="entry name" value="Nucleolar_cplx-assoc_3"/>
</dbReference>
<dbReference type="Pfam" id="PF08240">
    <property type="entry name" value="ADH_N"/>
    <property type="match status" value="1"/>
</dbReference>
<feature type="region of interest" description="Disordered" evidence="8">
    <location>
        <begin position="438"/>
        <end position="460"/>
    </location>
</feature>
<dbReference type="GO" id="GO:0006270">
    <property type="term" value="P:DNA replication initiation"/>
    <property type="evidence" value="ECO:0007669"/>
    <property type="project" value="TreeGrafter"/>
</dbReference>
<sequence length="1015" mass="111944">MATEPAAKRRRLSPSGDNVPGFANWDLEQSYEQKRRKGKKDKDERLLVKSGDDWKEDERLKEVARLEAEGANDDDSMDSDEDEKDSGAADLESKPKPVAQSDVPPKEQIRQAKEDLAKIAGHISESPEENIAQLGQLAEIAQSRNVTVKKLAMGTQLAVYKDIIPGYRIRPLGKDDMDAKVGKEVRRLRAFEQTLLSGFKGYVLALDKLAKDKQMRSVAVVCAATLLTTVPHFNCRNEVIAIVVRQLSSRNSSPETMRCAEALSQLFREDEEGHASLEAVTQLTKMMKSKNYHVHENVLNTFLHLRLLSEFAHKAGTNSIDRERADGEDDVPAKKLKKKDREYRSKRERKIFKERKAVAKELQEADAVVSYEDRDKSQAETLKLVFVAYFRILKAKTPHLMGAVLEGLARYSHLINQDFFGDVLEVLKDLILHAEASLEPADDEDEQGEEEPEDEVDAATERNITRERLLCIITAFALLQGQQDVAKSASGLQLDLNFFITHLYRTLLPLAMNSDIELSAKSAHLADPNGLATPASTAKDTKVNVSTTTVLLLKSLQSVLLPPMNTKQVPPLRLAAFLKQLHTLALHLPTKSATAVMALVQQIVEMKALILDVAARTANVKDIPRPIPEPSEILVEVQAIALNPIDPLYVAHPLASENSERVIGSDFAGTVVSLHSSSSASSPACTLKLGDRVAGFLQGACSRNDRPGGFAEFVTIPWDLVWKIPDGVSMEEAAGVSLVALTAAQGMWYRLGLPAPFEFDREAAVGEQGKDFPSAFDAGGGGIEGEDVNILVYSAATSVGMYATQFVRVSSRTQPGVKEQWRLFGTASQARWDMLKAPPYSYDYLVSYRDADWPEQVRTLSGRKGMHYIYDTISEGDTVQLCASTLSKGAKGMAIVRSKEAGAWTPFDTSELNVPEPIYGAVWEGLGVEVEYHKFTLPASQAARAFAVEFYAWLGRAMGEEVVPVPVRIMPGGFEKVVEDGFTLLGTGTMGDRTVERNEGWMRPVGGEKLVYRMS</sequence>
<dbReference type="SMART" id="SM00829">
    <property type="entry name" value="PKS_ER"/>
    <property type="match status" value="1"/>
</dbReference>
<evidence type="ECO:0000256" key="3">
    <source>
        <dbReference type="ARBA" id="ARBA00008072"/>
    </source>
</evidence>
<dbReference type="InterPro" id="IPR016024">
    <property type="entry name" value="ARM-type_fold"/>
</dbReference>
<dbReference type="AlphaFoldDB" id="A0AAE0WH27"/>
<evidence type="ECO:0000313" key="10">
    <source>
        <dbReference type="EMBL" id="KAK3671926.1"/>
    </source>
</evidence>
<keyword evidence="5" id="KW-0560">Oxidoreductase</keyword>
<accession>A0AAE0WH27</accession>
<dbReference type="InterPro" id="IPR047122">
    <property type="entry name" value="Trans-enoyl_RdTase-like"/>
</dbReference>
<gene>
    <name evidence="10" type="ORF">LTR78_008101</name>
</gene>
<dbReference type="Gene3D" id="3.90.180.10">
    <property type="entry name" value="Medium-chain alcohol dehydrogenases, catalytic domain"/>
    <property type="match status" value="1"/>
</dbReference>
<dbReference type="Proteomes" id="UP001274830">
    <property type="component" value="Unassembled WGS sequence"/>
</dbReference>
<protein>
    <recommendedName>
        <fullName evidence="9">Enoyl reductase (ER) domain-containing protein</fullName>
    </recommendedName>
</protein>
<dbReference type="PANTHER" id="PTHR14428:SF5">
    <property type="entry name" value="NUCLEOLAR COMPLEX PROTEIN 3 HOMOLOG"/>
    <property type="match status" value="1"/>
</dbReference>
<evidence type="ECO:0000256" key="2">
    <source>
        <dbReference type="ARBA" id="ARBA00007797"/>
    </source>
</evidence>
<evidence type="ECO:0000259" key="9">
    <source>
        <dbReference type="SMART" id="SM00829"/>
    </source>
</evidence>
<proteinExistence type="inferred from homology"/>
<dbReference type="GO" id="GO:0003682">
    <property type="term" value="F:chromatin binding"/>
    <property type="evidence" value="ECO:0007669"/>
    <property type="project" value="TreeGrafter"/>
</dbReference>
<dbReference type="SUPFAM" id="SSF51735">
    <property type="entry name" value="NAD(P)-binding Rossmann-fold domains"/>
    <property type="match status" value="1"/>
</dbReference>
<comment type="caution">
    <text evidence="10">The sequence shown here is derived from an EMBL/GenBank/DDBJ whole genome shotgun (WGS) entry which is preliminary data.</text>
</comment>
<evidence type="ECO:0000313" key="11">
    <source>
        <dbReference type="Proteomes" id="UP001274830"/>
    </source>
</evidence>
<dbReference type="GO" id="GO:0005730">
    <property type="term" value="C:nucleolus"/>
    <property type="evidence" value="ECO:0007669"/>
    <property type="project" value="UniProtKB-SubCell"/>
</dbReference>
<evidence type="ECO:0000256" key="7">
    <source>
        <dbReference type="ARBA" id="ARBA00023242"/>
    </source>
</evidence>
<organism evidence="10 11">
    <name type="scientific">Recurvomyces mirabilis</name>
    <dbReference type="NCBI Taxonomy" id="574656"/>
    <lineage>
        <taxon>Eukaryota</taxon>
        <taxon>Fungi</taxon>
        <taxon>Dikarya</taxon>
        <taxon>Ascomycota</taxon>
        <taxon>Pezizomycotina</taxon>
        <taxon>Dothideomycetes</taxon>
        <taxon>Dothideomycetidae</taxon>
        <taxon>Mycosphaerellales</taxon>
        <taxon>Teratosphaeriaceae</taxon>
        <taxon>Recurvomyces</taxon>
    </lineage>
</organism>
<dbReference type="InterPro" id="IPR011501">
    <property type="entry name" value="Noc3_N"/>
</dbReference>
<feature type="compositionally biased region" description="Acidic residues" evidence="8">
    <location>
        <begin position="440"/>
        <end position="458"/>
    </location>
</feature>
<comment type="subunit">
    <text evidence="4">Monomer.</text>
</comment>
<feature type="compositionally biased region" description="Basic and acidic residues" evidence="8">
    <location>
        <begin position="85"/>
        <end position="95"/>
    </location>
</feature>
<keyword evidence="11" id="KW-1185">Reference proteome</keyword>